<protein>
    <submittedName>
        <fullName evidence="1">Uncharacterized protein</fullName>
    </submittedName>
</protein>
<keyword evidence="2" id="KW-1185">Reference proteome</keyword>
<reference evidence="1 2" key="1">
    <citation type="submission" date="2017-12" db="EMBL/GenBank/DDBJ databases">
        <title>Integrating genomic resources of turbot (Scophthalmus maximus) in depth evaluation of genetic and physical mapping variation across individuals.</title>
        <authorList>
            <person name="Martinez P."/>
        </authorList>
    </citation>
    <scope>NUCLEOTIDE SEQUENCE [LARGE SCALE GENOMIC DNA]</scope>
</reference>
<evidence type="ECO:0000313" key="2">
    <source>
        <dbReference type="Proteomes" id="UP000246464"/>
    </source>
</evidence>
<organism evidence="1 2">
    <name type="scientific">Scophthalmus maximus</name>
    <name type="common">Turbot</name>
    <name type="synonym">Psetta maxima</name>
    <dbReference type="NCBI Taxonomy" id="52904"/>
    <lineage>
        <taxon>Eukaryota</taxon>
        <taxon>Metazoa</taxon>
        <taxon>Chordata</taxon>
        <taxon>Craniata</taxon>
        <taxon>Vertebrata</taxon>
        <taxon>Euteleostomi</taxon>
        <taxon>Actinopterygii</taxon>
        <taxon>Neopterygii</taxon>
        <taxon>Teleostei</taxon>
        <taxon>Neoteleostei</taxon>
        <taxon>Acanthomorphata</taxon>
        <taxon>Carangaria</taxon>
        <taxon>Pleuronectiformes</taxon>
        <taxon>Pleuronectoidei</taxon>
        <taxon>Scophthalmidae</taxon>
        <taxon>Scophthalmus</taxon>
    </lineage>
</organism>
<sequence length="49" mass="5383">MCLMEGEGGGGIRGTWESLHISSSTRRDAPRLVVWVKFLEQLCCAAAIF</sequence>
<accession>A0A2U9B7C2</accession>
<dbReference type="EMBL" id="CP026246">
    <property type="protein sequence ID" value="AWO99759.1"/>
    <property type="molecule type" value="Genomic_DNA"/>
</dbReference>
<gene>
    <name evidence="1" type="ORF">SMAX5B_012583</name>
</gene>
<evidence type="ECO:0000313" key="1">
    <source>
        <dbReference type="EMBL" id="AWO99759.1"/>
    </source>
</evidence>
<dbReference type="Proteomes" id="UP000246464">
    <property type="component" value="Chromosome 4"/>
</dbReference>
<dbReference type="AlphaFoldDB" id="A0A2U9B7C2"/>
<name>A0A2U9B7C2_SCOMX</name>
<proteinExistence type="predicted"/>